<proteinExistence type="predicted"/>
<keyword evidence="1" id="KW-0812">Transmembrane</keyword>
<evidence type="ECO:0008006" key="4">
    <source>
        <dbReference type="Google" id="ProtNLM"/>
    </source>
</evidence>
<keyword evidence="3" id="KW-1185">Reference proteome</keyword>
<sequence length="123" mass="14186">MGFIPIFLTLGGFVFLFMMVVHQNFKQKKHLFESELKDLTASISRLSKSSNAALPFSKGNNIKEVERLLQSLNKEEKTVEAQNETNALRQKLGEVKMLRYNYNKLIETKPYSFVATVMRDHSI</sequence>
<keyword evidence="1" id="KW-0472">Membrane</keyword>
<evidence type="ECO:0000313" key="3">
    <source>
        <dbReference type="Proteomes" id="UP000321301"/>
    </source>
</evidence>
<evidence type="ECO:0000256" key="1">
    <source>
        <dbReference type="SAM" id="Phobius"/>
    </source>
</evidence>
<organism evidence="2 3">
    <name type="scientific">Cyclobacterium qasimii</name>
    <dbReference type="NCBI Taxonomy" id="1350429"/>
    <lineage>
        <taxon>Bacteria</taxon>
        <taxon>Pseudomonadati</taxon>
        <taxon>Bacteroidota</taxon>
        <taxon>Cytophagia</taxon>
        <taxon>Cytophagales</taxon>
        <taxon>Cyclobacteriaceae</taxon>
        <taxon>Cyclobacterium</taxon>
    </lineage>
</organism>
<keyword evidence="1" id="KW-1133">Transmembrane helix</keyword>
<dbReference type="EMBL" id="BJYV01000020">
    <property type="protein sequence ID" value="GEO22993.1"/>
    <property type="molecule type" value="Genomic_DNA"/>
</dbReference>
<feature type="transmembrane region" description="Helical" evidence="1">
    <location>
        <begin position="6"/>
        <end position="25"/>
    </location>
</feature>
<gene>
    <name evidence="2" type="ORF">CQA01_35270</name>
</gene>
<dbReference type="RefSeq" id="WP_020888936.1">
    <property type="nucleotide sequence ID" value="NZ_BJYV01000020.1"/>
</dbReference>
<comment type="caution">
    <text evidence="2">The sequence shown here is derived from an EMBL/GenBank/DDBJ whole genome shotgun (WGS) entry which is preliminary data.</text>
</comment>
<protein>
    <recommendedName>
        <fullName evidence="4">LemA family protein</fullName>
    </recommendedName>
</protein>
<reference evidence="2 3" key="1">
    <citation type="submission" date="2019-07" db="EMBL/GenBank/DDBJ databases">
        <title>Whole genome shotgun sequence of Cyclobacterium qasimii NBRC 106168.</title>
        <authorList>
            <person name="Hosoyama A."/>
            <person name="Uohara A."/>
            <person name="Ohji S."/>
            <person name="Ichikawa N."/>
        </authorList>
    </citation>
    <scope>NUCLEOTIDE SEQUENCE [LARGE SCALE GENOMIC DNA]</scope>
    <source>
        <strain evidence="2 3">NBRC 106168</strain>
    </source>
</reference>
<dbReference type="AlphaFoldDB" id="A0A512CFN3"/>
<accession>A0A512CFN3</accession>
<evidence type="ECO:0000313" key="2">
    <source>
        <dbReference type="EMBL" id="GEO22993.1"/>
    </source>
</evidence>
<name>A0A512CFN3_9BACT</name>
<dbReference type="Proteomes" id="UP000321301">
    <property type="component" value="Unassembled WGS sequence"/>
</dbReference>